<comment type="caution">
    <text evidence="2">The sequence shown here is derived from an EMBL/GenBank/DDBJ whole genome shotgun (WGS) entry which is preliminary data.</text>
</comment>
<name>A0A554LMK6_9BACT</name>
<gene>
    <name evidence="2" type="ORF">Athens101428_425</name>
</gene>
<evidence type="ECO:0000313" key="3">
    <source>
        <dbReference type="Proteomes" id="UP000316495"/>
    </source>
</evidence>
<feature type="transmembrane region" description="Helical" evidence="1">
    <location>
        <begin position="59"/>
        <end position="80"/>
    </location>
</feature>
<sequence length="184" mass="21148">MSLIGTDRESSVIICDDRSVRVFTSYYLDQLTNKLLLAIFRETEKEAQKVEKQKRGFDLYTIALVSVLLAVGAIGLMVHFCPDVLVSKEFKLGKSDASLFWSLSDNEKEEMMIGKNENYLEGLGWRYPQSRDRGRIVPVLKIDTNGDIWIMWVDNKEQASRRTVFDLDRVTDGEKAVFRFPPSQ</sequence>
<protein>
    <submittedName>
        <fullName evidence="2">Uncharacterized protein</fullName>
    </submittedName>
</protein>
<proteinExistence type="predicted"/>
<evidence type="ECO:0000313" key="2">
    <source>
        <dbReference type="EMBL" id="TSC94113.1"/>
    </source>
</evidence>
<reference evidence="2 3" key="1">
    <citation type="submission" date="2017-07" db="EMBL/GenBank/DDBJ databases">
        <title>Mechanisms for carbon and nitrogen cycling indicate functional differentiation within the Candidate Phyla Radiation.</title>
        <authorList>
            <person name="Danczak R.E."/>
            <person name="Johnston M.D."/>
            <person name="Kenah C."/>
            <person name="Slattery M."/>
            <person name="Wrighton K.C."/>
            <person name="Wilkins M.J."/>
        </authorList>
    </citation>
    <scope>NUCLEOTIDE SEQUENCE [LARGE SCALE GENOMIC DNA]</scope>
    <source>
        <strain evidence="2">Athens1014_28</strain>
    </source>
</reference>
<dbReference type="AlphaFoldDB" id="A0A554LMK6"/>
<accession>A0A554LMK6</accession>
<keyword evidence="1" id="KW-0812">Transmembrane</keyword>
<keyword evidence="1" id="KW-0472">Membrane</keyword>
<dbReference type="Proteomes" id="UP000316495">
    <property type="component" value="Unassembled WGS sequence"/>
</dbReference>
<organism evidence="2 3">
    <name type="scientific">Candidatus Berkelbacteria bacterium Athens1014_28</name>
    <dbReference type="NCBI Taxonomy" id="2017145"/>
    <lineage>
        <taxon>Bacteria</taxon>
        <taxon>Candidatus Berkelbacteria</taxon>
    </lineage>
</organism>
<evidence type="ECO:0000256" key="1">
    <source>
        <dbReference type="SAM" id="Phobius"/>
    </source>
</evidence>
<dbReference type="EMBL" id="VMGN01000020">
    <property type="protein sequence ID" value="TSC94113.1"/>
    <property type="molecule type" value="Genomic_DNA"/>
</dbReference>
<keyword evidence="1" id="KW-1133">Transmembrane helix</keyword>